<accession>A0AAD8ZSL2</accession>
<keyword evidence="1" id="KW-0812">Transmembrane</keyword>
<dbReference type="EMBL" id="JAROKS010000004">
    <property type="protein sequence ID" value="KAK1804657.1"/>
    <property type="molecule type" value="Genomic_DNA"/>
</dbReference>
<reference evidence="2" key="1">
    <citation type="submission" date="2023-03" db="EMBL/GenBank/DDBJ databases">
        <title>Electrophorus voltai genome.</title>
        <authorList>
            <person name="Bian C."/>
        </authorList>
    </citation>
    <scope>NUCLEOTIDE SEQUENCE</scope>
    <source>
        <strain evidence="2">CB-2022</strain>
        <tissue evidence="2">Muscle</tissue>
    </source>
</reference>
<proteinExistence type="predicted"/>
<evidence type="ECO:0000313" key="3">
    <source>
        <dbReference type="Proteomes" id="UP001239994"/>
    </source>
</evidence>
<organism evidence="2 3">
    <name type="scientific">Electrophorus voltai</name>
    <dbReference type="NCBI Taxonomy" id="2609070"/>
    <lineage>
        <taxon>Eukaryota</taxon>
        <taxon>Metazoa</taxon>
        <taxon>Chordata</taxon>
        <taxon>Craniata</taxon>
        <taxon>Vertebrata</taxon>
        <taxon>Euteleostomi</taxon>
        <taxon>Actinopterygii</taxon>
        <taxon>Neopterygii</taxon>
        <taxon>Teleostei</taxon>
        <taxon>Ostariophysi</taxon>
        <taxon>Gymnotiformes</taxon>
        <taxon>Gymnotoidei</taxon>
        <taxon>Gymnotidae</taxon>
        <taxon>Electrophorus</taxon>
    </lineage>
</organism>
<feature type="transmembrane region" description="Helical" evidence="1">
    <location>
        <begin position="134"/>
        <end position="157"/>
    </location>
</feature>
<gene>
    <name evidence="2" type="ORF">P4O66_020652</name>
</gene>
<dbReference type="AlphaFoldDB" id="A0AAD8ZSL2"/>
<sequence length="159" mass="18102">MLKKQKAAFPSPRDVGCGMEWGSEIPTVKRNPYGVRVEQRRLNKVPLPDEEDVFWHAKNFPDLCIYSSLHHTSRLKERRPDSADSPAFVTFVMRVHSIPVHMTKLAKWTSPHQYLLGSQGAADQNPEVFVLIEVVYMLCVCVCVCVWAYVLVLQALAYA</sequence>
<keyword evidence="3" id="KW-1185">Reference proteome</keyword>
<name>A0AAD8ZSL2_9TELE</name>
<feature type="non-terminal residue" evidence="2">
    <location>
        <position position="1"/>
    </location>
</feature>
<protein>
    <submittedName>
        <fullName evidence="2">Uncharacterized protein</fullName>
    </submittedName>
</protein>
<keyword evidence="1" id="KW-0472">Membrane</keyword>
<dbReference type="Proteomes" id="UP001239994">
    <property type="component" value="Unassembled WGS sequence"/>
</dbReference>
<keyword evidence="1" id="KW-1133">Transmembrane helix</keyword>
<comment type="caution">
    <text evidence="2">The sequence shown here is derived from an EMBL/GenBank/DDBJ whole genome shotgun (WGS) entry which is preliminary data.</text>
</comment>
<evidence type="ECO:0000256" key="1">
    <source>
        <dbReference type="SAM" id="Phobius"/>
    </source>
</evidence>
<evidence type="ECO:0000313" key="2">
    <source>
        <dbReference type="EMBL" id="KAK1804657.1"/>
    </source>
</evidence>